<dbReference type="Gene3D" id="3.60.20.10">
    <property type="entry name" value="Glutamine Phosphoribosylpyrophosphate, subunit 1, domain 1"/>
    <property type="match status" value="1"/>
</dbReference>
<dbReference type="RefSeq" id="WP_176239063.1">
    <property type="nucleotide sequence ID" value="NZ_AP024412.1"/>
</dbReference>
<dbReference type="KEGG" id="manr:MPAN_000820"/>
<dbReference type="InterPro" id="IPR001353">
    <property type="entry name" value="Proteasome_sua/b"/>
</dbReference>
<dbReference type="GO" id="GO:0051603">
    <property type="term" value="P:proteolysis involved in protein catabolic process"/>
    <property type="evidence" value="ECO:0007669"/>
    <property type="project" value="InterPro"/>
</dbReference>
<name>A0A7U9THB7_9MOLU</name>
<reference evidence="1" key="1">
    <citation type="submission" date="2021-01" db="EMBL/GenBank/DDBJ databases">
        <title>Draft genome sequence of Acholeplasmataceae bacterium strain Mahy22.</title>
        <authorList>
            <person name="Watanabe M."/>
            <person name="Kojima H."/>
            <person name="Fukui M."/>
        </authorList>
    </citation>
    <scope>NUCLEOTIDE SEQUENCE</scope>
    <source>
        <strain evidence="1">Mahy22</strain>
    </source>
</reference>
<accession>A0A7U9THB7</accession>
<gene>
    <name evidence="1" type="ORF">MPAN_000820</name>
</gene>
<dbReference type="InterPro" id="IPR029055">
    <property type="entry name" value="Ntn_hydrolases_N"/>
</dbReference>
<proteinExistence type="predicted"/>
<sequence>MSVIVGVVDKGVVYLGADSQITQGGCKNNQYHPNNRKIWHPDEEVSVVMGSAGLVRGINITKNINGLIDAKTLRSQLVDFSYVSQHVVKNIMDQMETHKLLESKDFIPKMQNEYLIGYRDKLYKISVDGAVSEISEYEAIGSGQIEARSSLYTLNQDGPIHRIVKAIESAIGNDIYVSYPIVIINTKNKDVVVIQDEKEKNSLS</sequence>
<dbReference type="Proteomes" id="UP000620133">
    <property type="component" value="Chromosome"/>
</dbReference>
<dbReference type="GO" id="GO:0005839">
    <property type="term" value="C:proteasome core complex"/>
    <property type="evidence" value="ECO:0007669"/>
    <property type="project" value="InterPro"/>
</dbReference>
<dbReference type="Pfam" id="PF00227">
    <property type="entry name" value="Proteasome"/>
    <property type="match status" value="1"/>
</dbReference>
<dbReference type="SUPFAM" id="SSF56235">
    <property type="entry name" value="N-terminal nucleophile aminohydrolases (Ntn hydrolases)"/>
    <property type="match status" value="1"/>
</dbReference>
<keyword evidence="2" id="KW-1185">Reference proteome</keyword>
<evidence type="ECO:0000313" key="2">
    <source>
        <dbReference type="Proteomes" id="UP000620133"/>
    </source>
</evidence>
<organism evidence="1 2">
    <name type="scientific">Mariniplasma anaerobium</name>
    <dbReference type="NCBI Taxonomy" id="2735436"/>
    <lineage>
        <taxon>Bacteria</taxon>
        <taxon>Bacillati</taxon>
        <taxon>Mycoplasmatota</taxon>
        <taxon>Mollicutes</taxon>
        <taxon>Acholeplasmatales</taxon>
        <taxon>Acholeplasmataceae</taxon>
        <taxon>Mariniplasma</taxon>
    </lineage>
</organism>
<protein>
    <submittedName>
        <fullName evidence="1">Uncharacterized protein</fullName>
    </submittedName>
</protein>
<dbReference type="AlphaFoldDB" id="A0A7U9THB7"/>
<evidence type="ECO:0000313" key="1">
    <source>
        <dbReference type="EMBL" id="BCR35189.1"/>
    </source>
</evidence>
<dbReference type="EMBL" id="AP024412">
    <property type="protein sequence ID" value="BCR35189.1"/>
    <property type="molecule type" value="Genomic_DNA"/>
</dbReference>